<evidence type="ECO:0000256" key="6">
    <source>
        <dbReference type="ARBA" id="ARBA00023049"/>
    </source>
</evidence>
<evidence type="ECO:0000256" key="1">
    <source>
        <dbReference type="ARBA" id="ARBA00010370"/>
    </source>
</evidence>
<keyword evidence="2" id="KW-0645">Protease</keyword>
<keyword evidence="5" id="KW-0862">Zinc</keyword>
<gene>
    <name evidence="9" type="ORF">TELCIR_17988</name>
</gene>
<keyword evidence="6" id="KW-0482">Metalloprotease</keyword>
<dbReference type="PANTHER" id="PTHR10201:SF323">
    <property type="entry name" value="MATRIX METALLOPROTEINASE-21"/>
    <property type="match status" value="1"/>
</dbReference>
<dbReference type="InterPro" id="IPR006026">
    <property type="entry name" value="Peptidase_Metallo"/>
</dbReference>
<feature type="non-terminal residue" evidence="9">
    <location>
        <position position="164"/>
    </location>
</feature>
<dbReference type="EMBL" id="KZ370410">
    <property type="protein sequence ID" value="PIO60514.1"/>
    <property type="molecule type" value="Genomic_DNA"/>
</dbReference>
<feature type="compositionally biased region" description="Acidic residues" evidence="7">
    <location>
        <begin position="123"/>
        <end position="141"/>
    </location>
</feature>
<dbReference type="GO" id="GO:0004222">
    <property type="term" value="F:metalloendopeptidase activity"/>
    <property type="evidence" value="ECO:0007669"/>
    <property type="project" value="InterPro"/>
</dbReference>
<accession>A0A2G9TRA1</accession>
<keyword evidence="10" id="KW-1185">Reference proteome</keyword>
<reference evidence="9 10" key="1">
    <citation type="submission" date="2015-09" db="EMBL/GenBank/DDBJ databases">
        <title>Draft genome of the parasitic nematode Teladorsagia circumcincta isolate WARC Sus (inbred).</title>
        <authorList>
            <person name="Mitreva M."/>
        </authorList>
    </citation>
    <scope>NUCLEOTIDE SEQUENCE [LARGE SCALE GENOMIC DNA]</scope>
    <source>
        <strain evidence="9 10">S</strain>
    </source>
</reference>
<dbReference type="GO" id="GO:0008270">
    <property type="term" value="F:zinc ion binding"/>
    <property type="evidence" value="ECO:0007669"/>
    <property type="project" value="InterPro"/>
</dbReference>
<dbReference type="GO" id="GO:0031012">
    <property type="term" value="C:extracellular matrix"/>
    <property type="evidence" value="ECO:0007669"/>
    <property type="project" value="InterPro"/>
</dbReference>
<comment type="similarity">
    <text evidence="1">Belongs to the peptidase M10A family.</text>
</comment>
<feature type="domain" description="Peptidase metallopeptidase" evidence="8">
    <location>
        <begin position="4"/>
        <end position="100"/>
    </location>
</feature>
<name>A0A2G9TRA1_TELCI</name>
<dbReference type="AlphaFoldDB" id="A0A2G9TRA1"/>
<dbReference type="GO" id="GO:0006508">
    <property type="term" value="P:proteolysis"/>
    <property type="evidence" value="ECO:0007669"/>
    <property type="project" value="UniProtKB-KW"/>
</dbReference>
<evidence type="ECO:0000256" key="5">
    <source>
        <dbReference type="ARBA" id="ARBA00022833"/>
    </source>
</evidence>
<dbReference type="Gene3D" id="3.40.390.10">
    <property type="entry name" value="Collagenase (Catalytic Domain)"/>
    <property type="match status" value="1"/>
</dbReference>
<dbReference type="OrthoDB" id="406838at2759"/>
<evidence type="ECO:0000313" key="9">
    <source>
        <dbReference type="EMBL" id="PIO60514.1"/>
    </source>
</evidence>
<dbReference type="PANTHER" id="PTHR10201">
    <property type="entry name" value="MATRIX METALLOPROTEINASE"/>
    <property type="match status" value="1"/>
</dbReference>
<feature type="compositionally biased region" description="Basic and acidic residues" evidence="7">
    <location>
        <begin position="102"/>
        <end position="113"/>
    </location>
</feature>
<evidence type="ECO:0000256" key="7">
    <source>
        <dbReference type="SAM" id="MobiDB-lite"/>
    </source>
</evidence>
<dbReference type="Pfam" id="PF00413">
    <property type="entry name" value="Peptidase_M10"/>
    <property type="match status" value="1"/>
</dbReference>
<dbReference type="InterPro" id="IPR001818">
    <property type="entry name" value="Pept_M10_metallopeptidase"/>
</dbReference>
<organism evidence="9 10">
    <name type="scientific">Teladorsagia circumcincta</name>
    <name type="common">Brown stomach worm</name>
    <name type="synonym">Ostertagia circumcincta</name>
    <dbReference type="NCBI Taxonomy" id="45464"/>
    <lineage>
        <taxon>Eukaryota</taxon>
        <taxon>Metazoa</taxon>
        <taxon>Ecdysozoa</taxon>
        <taxon>Nematoda</taxon>
        <taxon>Chromadorea</taxon>
        <taxon>Rhabditida</taxon>
        <taxon>Rhabditina</taxon>
        <taxon>Rhabditomorpha</taxon>
        <taxon>Strongyloidea</taxon>
        <taxon>Trichostrongylidae</taxon>
        <taxon>Teladorsagia</taxon>
    </lineage>
</organism>
<keyword evidence="4" id="KW-0378">Hydrolase</keyword>
<proteinExistence type="inferred from homology"/>
<evidence type="ECO:0000259" key="8">
    <source>
        <dbReference type="SMART" id="SM00235"/>
    </source>
</evidence>
<sequence length="164" mass="18253">VGSHQCEYPFTPQVLAHAFRPRGISFEPDEDPSHIIGDIHFNDDVPWTPPLLLATAIHEIGHALGLPHVGDVNSIMYPILVEGQQFTRQDIYIIQSLYGPPSRREGSRERDKSSGTNHAVDDTPNEEGEENEHDSGQEEEVEPHPCTSGADAITTFRGEFIVFK</sequence>
<evidence type="ECO:0000256" key="3">
    <source>
        <dbReference type="ARBA" id="ARBA00022723"/>
    </source>
</evidence>
<keyword evidence="3" id="KW-0479">Metal-binding</keyword>
<dbReference type="SMART" id="SM00235">
    <property type="entry name" value="ZnMc"/>
    <property type="match status" value="1"/>
</dbReference>
<feature type="region of interest" description="Disordered" evidence="7">
    <location>
        <begin position="99"/>
        <end position="152"/>
    </location>
</feature>
<protein>
    <submittedName>
        <fullName evidence="9">Matrixin</fullName>
    </submittedName>
</protein>
<dbReference type="InterPro" id="IPR024079">
    <property type="entry name" value="MetalloPept_cat_dom_sf"/>
</dbReference>
<feature type="non-terminal residue" evidence="9">
    <location>
        <position position="1"/>
    </location>
</feature>
<evidence type="ECO:0000256" key="4">
    <source>
        <dbReference type="ARBA" id="ARBA00022801"/>
    </source>
</evidence>
<evidence type="ECO:0000256" key="2">
    <source>
        <dbReference type="ARBA" id="ARBA00022670"/>
    </source>
</evidence>
<evidence type="ECO:0000313" key="10">
    <source>
        <dbReference type="Proteomes" id="UP000230423"/>
    </source>
</evidence>
<dbReference type="SUPFAM" id="SSF55486">
    <property type="entry name" value="Metalloproteases ('zincins'), catalytic domain"/>
    <property type="match status" value="1"/>
</dbReference>
<dbReference type="Proteomes" id="UP000230423">
    <property type="component" value="Unassembled WGS sequence"/>
</dbReference>